<feature type="repeat" description="TPR" evidence="6">
    <location>
        <begin position="502"/>
        <end position="535"/>
    </location>
</feature>
<evidence type="ECO:0000256" key="6">
    <source>
        <dbReference type="PROSITE-ProRule" id="PRU00339"/>
    </source>
</evidence>
<dbReference type="AlphaFoldDB" id="A0A4Y7QFN2"/>
<dbReference type="PANTHER" id="PTHR10130">
    <property type="entry name" value="PEROXISOMAL TARGETING SIGNAL 1 RECEPTOR PEX5"/>
    <property type="match status" value="1"/>
</dbReference>
<dbReference type="GO" id="GO:0016560">
    <property type="term" value="P:protein import into peroxisome matrix, docking"/>
    <property type="evidence" value="ECO:0007669"/>
    <property type="project" value="TreeGrafter"/>
</dbReference>
<sequence length="647" mass="70966">MSLQNLISGAECALPANPLAQVLKHTEGDRTLQRDRLAGPSTSRLHQLPPSATISANERDISLARQFFDSNAPNIHAPSPHILAPNIPHAELARRLGTPVAPVSTSGDLQDAWTRMEMQKQRLAQHRMQEDSMWAAEFGNAMPQMSIPGSSNQSYGQPQQNFARSSYMPQGSFMQNGMQMGGYGMDMMSSSPFENMHDQKGKGKGRAEDFEAAFAQFSSSALATTQSARIVEVQDSDTEGIEAALAHTGLDDTRVDDGVDSGTTFQKVWDELQKSDIPPAEKDLAKWEAEFNQLMSSQRDETDLDFGSGMKEAWESGLGDYDQTNALKFTDQGIPLLGDYVFETNNKYLADNTTSPLAQAKALLEQNGSLTEAALLLEAAIQKGDLGEGGYEAWILLGDTRSMDEREEAGMRALTEGVKRAEAAGARGAGMLSLAISYTNESFEKASLTTLFRWLVARFPDYTPPPETSASLSNSPWDSQQRVKDAFLTIAREQHASGVVDPDVQTGLGVLYYNSGDFERAKDCFESALTVRPKDYLLWNRLGSALSNGNKPEEALWAYREALQMRPTYTRAIYNVGVACLNIGAHKEASEHFLSALALQDTTEGEKSEQLWFTLRRALVAMNREDLADKAKAGGGLDVFRAEGFDF</sequence>
<reference evidence="7 8" key="1">
    <citation type="submission" date="2018-06" db="EMBL/GenBank/DDBJ databases">
        <title>A transcriptomic atlas of mushroom development highlights an independent origin of complex multicellularity.</title>
        <authorList>
            <consortium name="DOE Joint Genome Institute"/>
            <person name="Krizsan K."/>
            <person name="Almasi E."/>
            <person name="Merenyi Z."/>
            <person name="Sahu N."/>
            <person name="Viragh M."/>
            <person name="Koszo T."/>
            <person name="Mondo S."/>
            <person name="Kiss B."/>
            <person name="Balint B."/>
            <person name="Kues U."/>
            <person name="Barry K."/>
            <person name="Hegedus J.C."/>
            <person name="Henrissat B."/>
            <person name="Johnson J."/>
            <person name="Lipzen A."/>
            <person name="Ohm R."/>
            <person name="Nagy I."/>
            <person name="Pangilinan J."/>
            <person name="Yan J."/>
            <person name="Xiong Y."/>
            <person name="Grigoriev I.V."/>
            <person name="Hibbett D.S."/>
            <person name="Nagy L.G."/>
        </authorList>
    </citation>
    <scope>NUCLEOTIDE SEQUENCE [LARGE SCALE GENOMIC DNA]</scope>
    <source>
        <strain evidence="7 8">SZMC22713</strain>
    </source>
</reference>
<dbReference type="Gene3D" id="1.25.40.10">
    <property type="entry name" value="Tetratricopeptide repeat domain"/>
    <property type="match status" value="1"/>
</dbReference>
<keyword evidence="3" id="KW-0963">Cytoplasm</keyword>
<gene>
    <name evidence="7" type="ORF">BD410DRAFT_784293</name>
</gene>
<evidence type="ECO:0000313" key="8">
    <source>
        <dbReference type="Proteomes" id="UP000294933"/>
    </source>
</evidence>
<accession>A0A4Y7QFN2</accession>
<dbReference type="GO" id="GO:0005829">
    <property type="term" value="C:cytosol"/>
    <property type="evidence" value="ECO:0007669"/>
    <property type="project" value="TreeGrafter"/>
</dbReference>
<evidence type="ECO:0000256" key="3">
    <source>
        <dbReference type="ARBA" id="ARBA00022490"/>
    </source>
</evidence>
<dbReference type="PANTHER" id="PTHR10130:SF9">
    <property type="entry name" value="PEROXISOMAL TARGETING SIGNAL RECEPTOR"/>
    <property type="match status" value="1"/>
</dbReference>
<dbReference type="EMBL" id="ML170162">
    <property type="protein sequence ID" value="TDL26225.1"/>
    <property type="molecule type" value="Genomic_DNA"/>
</dbReference>
<keyword evidence="4" id="KW-0677">Repeat</keyword>
<organism evidence="7 8">
    <name type="scientific">Rickenella mellea</name>
    <dbReference type="NCBI Taxonomy" id="50990"/>
    <lineage>
        <taxon>Eukaryota</taxon>
        <taxon>Fungi</taxon>
        <taxon>Dikarya</taxon>
        <taxon>Basidiomycota</taxon>
        <taxon>Agaricomycotina</taxon>
        <taxon>Agaricomycetes</taxon>
        <taxon>Hymenochaetales</taxon>
        <taxon>Rickenellaceae</taxon>
        <taxon>Rickenella</taxon>
    </lineage>
</organism>
<evidence type="ECO:0000256" key="4">
    <source>
        <dbReference type="ARBA" id="ARBA00022737"/>
    </source>
</evidence>
<dbReference type="InterPro" id="IPR019734">
    <property type="entry name" value="TPR_rpt"/>
</dbReference>
<evidence type="ECO:0000256" key="1">
    <source>
        <dbReference type="ARBA" id="ARBA00004496"/>
    </source>
</evidence>
<dbReference type="GO" id="GO:0005778">
    <property type="term" value="C:peroxisomal membrane"/>
    <property type="evidence" value="ECO:0007669"/>
    <property type="project" value="TreeGrafter"/>
</dbReference>
<feature type="repeat" description="TPR" evidence="6">
    <location>
        <begin position="536"/>
        <end position="569"/>
    </location>
</feature>
<dbReference type="GO" id="GO:0005052">
    <property type="term" value="F:peroxisome matrix targeting signal-1 binding"/>
    <property type="evidence" value="ECO:0007669"/>
    <property type="project" value="TreeGrafter"/>
</dbReference>
<dbReference type="InterPro" id="IPR024111">
    <property type="entry name" value="PEX5/PEX5L"/>
</dbReference>
<dbReference type="STRING" id="50990.A0A4Y7QFN2"/>
<dbReference type="PROSITE" id="PS50005">
    <property type="entry name" value="TPR"/>
    <property type="match status" value="2"/>
</dbReference>
<name>A0A4Y7QFN2_9AGAM</name>
<evidence type="ECO:0000256" key="2">
    <source>
        <dbReference type="ARBA" id="ARBA00005348"/>
    </source>
</evidence>
<comment type="subcellular location">
    <subcellularLocation>
        <location evidence="1">Cytoplasm</location>
    </subcellularLocation>
</comment>
<dbReference type="VEuPathDB" id="FungiDB:BD410DRAFT_784293"/>
<dbReference type="SUPFAM" id="SSF48452">
    <property type="entry name" value="TPR-like"/>
    <property type="match status" value="1"/>
</dbReference>
<dbReference type="InterPro" id="IPR011990">
    <property type="entry name" value="TPR-like_helical_dom_sf"/>
</dbReference>
<keyword evidence="5 6" id="KW-0802">TPR repeat</keyword>
<dbReference type="Pfam" id="PF13432">
    <property type="entry name" value="TPR_16"/>
    <property type="match status" value="1"/>
</dbReference>
<proteinExistence type="inferred from homology"/>
<evidence type="ECO:0000256" key="5">
    <source>
        <dbReference type="ARBA" id="ARBA00022803"/>
    </source>
</evidence>
<keyword evidence="7" id="KW-0675">Receptor</keyword>
<dbReference type="OrthoDB" id="10006023at2759"/>
<protein>
    <submittedName>
        <fullName evidence="7">Peroxisome targeting signal receptor</fullName>
    </submittedName>
</protein>
<evidence type="ECO:0000313" key="7">
    <source>
        <dbReference type="EMBL" id="TDL26225.1"/>
    </source>
</evidence>
<dbReference type="PROSITE" id="PS50293">
    <property type="entry name" value="TPR_REGION"/>
    <property type="match status" value="1"/>
</dbReference>
<keyword evidence="8" id="KW-1185">Reference proteome</keyword>
<dbReference type="Proteomes" id="UP000294933">
    <property type="component" value="Unassembled WGS sequence"/>
</dbReference>
<comment type="similarity">
    <text evidence="2">Belongs to the peroxisomal targeting signal receptor family.</text>
</comment>
<dbReference type="SMART" id="SM00028">
    <property type="entry name" value="TPR"/>
    <property type="match status" value="3"/>
</dbReference>